<dbReference type="InterPro" id="IPR006948">
    <property type="entry name" value="Alliinase_C"/>
</dbReference>
<keyword evidence="3" id="KW-0032">Aminotransferase</keyword>
<dbReference type="Gene3D" id="3.90.1150.10">
    <property type="entry name" value="Aspartate Aminotransferase, domain 1"/>
    <property type="match status" value="1"/>
</dbReference>
<dbReference type="OMA" id="EAYCNFF"/>
<evidence type="ECO:0000313" key="7">
    <source>
        <dbReference type="Proteomes" id="UP000004994"/>
    </source>
</evidence>
<evidence type="ECO:0000256" key="3">
    <source>
        <dbReference type="ARBA" id="ARBA00022576"/>
    </source>
</evidence>
<dbReference type="GO" id="GO:0008483">
    <property type="term" value="F:transaminase activity"/>
    <property type="evidence" value="ECO:0000318"/>
    <property type="project" value="GO_Central"/>
</dbReference>
<feature type="domain" description="Alliinase C-terminal" evidence="5">
    <location>
        <begin position="30"/>
        <end position="395"/>
    </location>
</feature>
<dbReference type="SUPFAM" id="SSF53383">
    <property type="entry name" value="PLP-dependent transferases"/>
    <property type="match status" value="1"/>
</dbReference>
<reference evidence="6" key="1">
    <citation type="journal article" date="2012" name="Nature">
        <title>The tomato genome sequence provides insights into fleshy fruit evolution.</title>
        <authorList>
            <consortium name="Tomato Genome Consortium"/>
        </authorList>
    </citation>
    <scope>NUCLEOTIDE SEQUENCE [LARGE SCALE GENOMIC DNA]</scope>
    <source>
        <strain evidence="6">cv. Heinz 1706</strain>
    </source>
</reference>
<dbReference type="InterPro" id="IPR015424">
    <property type="entry name" value="PyrdxlP-dep_Trfase"/>
</dbReference>
<accession>A0A3Q7GGB1</accession>
<dbReference type="Gene3D" id="3.40.640.10">
    <property type="entry name" value="Type I PLP-dependent aspartate aminotransferase-like (Major domain)"/>
    <property type="match status" value="1"/>
</dbReference>
<evidence type="ECO:0000256" key="1">
    <source>
        <dbReference type="ARBA" id="ARBA00001933"/>
    </source>
</evidence>
<keyword evidence="7" id="KW-1185">Reference proteome</keyword>
<dbReference type="Gramene" id="Solyc05g031600.2.1">
    <property type="protein sequence ID" value="Solyc05g031600.2.1"/>
    <property type="gene ID" value="Solyc05g031600.2"/>
</dbReference>
<comment type="similarity">
    <text evidence="2">Belongs to the alliinase family.</text>
</comment>
<evidence type="ECO:0000256" key="4">
    <source>
        <dbReference type="ARBA" id="ARBA00022898"/>
    </source>
</evidence>
<dbReference type="Gene3D" id="2.10.25.30">
    <property type="entry name" value="EGF-like, alliinase"/>
    <property type="match status" value="1"/>
</dbReference>
<dbReference type="STRING" id="4081.A0A3Q7GGB1"/>
<dbReference type="Proteomes" id="UP000004994">
    <property type="component" value="Chromosome 5"/>
</dbReference>
<proteinExistence type="inferred from homology"/>
<dbReference type="GO" id="GO:0016846">
    <property type="term" value="F:carbon-sulfur lyase activity"/>
    <property type="evidence" value="ECO:0007669"/>
    <property type="project" value="InterPro"/>
</dbReference>
<dbReference type="AlphaFoldDB" id="A0A3Q7GGB1"/>
<keyword evidence="3" id="KW-0808">Transferase</keyword>
<organism evidence="6">
    <name type="scientific">Solanum lycopersicum</name>
    <name type="common">Tomato</name>
    <name type="synonym">Lycopersicon esculentum</name>
    <dbReference type="NCBI Taxonomy" id="4081"/>
    <lineage>
        <taxon>Eukaryota</taxon>
        <taxon>Viridiplantae</taxon>
        <taxon>Streptophyta</taxon>
        <taxon>Embryophyta</taxon>
        <taxon>Tracheophyta</taxon>
        <taxon>Spermatophyta</taxon>
        <taxon>Magnoliopsida</taxon>
        <taxon>eudicotyledons</taxon>
        <taxon>Gunneridae</taxon>
        <taxon>Pentapetalae</taxon>
        <taxon>asterids</taxon>
        <taxon>lamiids</taxon>
        <taxon>Solanales</taxon>
        <taxon>Solanaceae</taxon>
        <taxon>Solanoideae</taxon>
        <taxon>Solaneae</taxon>
        <taxon>Solanum</taxon>
        <taxon>Solanum subgen. Lycopersicon</taxon>
    </lineage>
</organism>
<dbReference type="InParanoid" id="A0A3Q7GGB1"/>
<dbReference type="GO" id="GO:0006520">
    <property type="term" value="P:amino acid metabolic process"/>
    <property type="evidence" value="ECO:0000318"/>
    <property type="project" value="GO_Central"/>
</dbReference>
<evidence type="ECO:0000259" key="5">
    <source>
        <dbReference type="Pfam" id="PF04864"/>
    </source>
</evidence>
<name>A0A3Q7GGB1_SOLLC</name>
<dbReference type="EnsemblPlants" id="Solyc05g031600.2.1">
    <property type="protein sequence ID" value="Solyc05g031600.2.1"/>
    <property type="gene ID" value="Solyc05g031600.2"/>
</dbReference>
<dbReference type="PANTHER" id="PTHR43795">
    <property type="entry name" value="BIFUNCTIONAL ASPARTATE AMINOTRANSFERASE AND GLUTAMATE/ASPARTATE-PREPHENATE AMINOTRANSFERASE-RELATED"/>
    <property type="match status" value="1"/>
</dbReference>
<dbReference type="Pfam" id="PF04864">
    <property type="entry name" value="Alliinase_C"/>
    <property type="match status" value="1"/>
</dbReference>
<dbReference type="InterPro" id="IPR015422">
    <property type="entry name" value="PyrdxlP-dep_Trfase_small"/>
</dbReference>
<dbReference type="PaxDb" id="4081-Solyc05g031600.1.1"/>
<reference evidence="6" key="2">
    <citation type="submission" date="2019-01" db="UniProtKB">
        <authorList>
            <consortium name="EnsemblPlants"/>
        </authorList>
    </citation>
    <scope>IDENTIFICATION</scope>
    <source>
        <strain evidence="6">cv. Heinz 1706</strain>
    </source>
</reference>
<evidence type="ECO:0000313" key="6">
    <source>
        <dbReference type="EnsemblPlants" id="Solyc05g031600.2.1"/>
    </source>
</evidence>
<sequence>MCGTDGCLVKCSSAPCATPENDIKDTFTTINLDHGDPIMYEPYWRKIGNKCGITFNGDDSLSYFANGKSLCWFMESKLEEQIKRLHNIVGNAIVDDYYIVVGTGSSQLMQAALYALSPTDQLEPVSVVSATPFYSKSLGHTLKYNAYPEVTDFVRSGLHKWAGDARTFEKSGSYIEFITSPNNPDGVIREPVVNGDQGKLIYDLAYYWPQYTAITIPANHDVMLFTISKCTGHAGSRIGWALVKDKEVARKMTKFMEISTIGVCKEAQLRAAKILKVVSDSCLDPKMENFFEYSRSLMTNRWQRLRQVVMASDFFVLQKYPLQYCLFTKDFCEAHPAFAWLICKGGEEEDCQKLLKEHKIHTRSGRRFGSDLRTVRVSMLSRDEDFNIFLERLMAIRGPTN</sequence>
<dbReference type="InterPro" id="IPR050478">
    <property type="entry name" value="Ethylene_sulfur-biosynth"/>
</dbReference>
<dbReference type="InterPro" id="IPR037029">
    <property type="entry name" value="Alliinase_N_sf"/>
</dbReference>
<protein>
    <recommendedName>
        <fullName evidence="5">Alliinase C-terminal domain-containing protein</fullName>
    </recommendedName>
</protein>
<dbReference type="PANTHER" id="PTHR43795:SF15">
    <property type="entry name" value="TRYPTOPHAN AMINOTRANSFERASE-RELATED PROTEIN 1"/>
    <property type="match status" value="1"/>
</dbReference>
<keyword evidence="4" id="KW-0663">Pyridoxal phosphate</keyword>
<evidence type="ECO:0000256" key="2">
    <source>
        <dbReference type="ARBA" id="ARBA00006312"/>
    </source>
</evidence>
<dbReference type="CDD" id="cd00609">
    <property type="entry name" value="AAT_like"/>
    <property type="match status" value="1"/>
</dbReference>
<comment type="cofactor">
    <cofactor evidence="1">
        <name>pyridoxal 5'-phosphate</name>
        <dbReference type="ChEBI" id="CHEBI:597326"/>
    </cofactor>
</comment>
<dbReference type="InterPro" id="IPR015421">
    <property type="entry name" value="PyrdxlP-dep_Trfase_major"/>
</dbReference>